<evidence type="ECO:0000313" key="1">
    <source>
        <dbReference type="EMBL" id="QMV74539.1"/>
    </source>
</evidence>
<dbReference type="AlphaFoldDB" id="A0A7G5EKL4"/>
<protein>
    <submittedName>
        <fullName evidence="1">Uncharacterized protein</fullName>
    </submittedName>
</protein>
<dbReference type="RefSeq" id="WP_182324285.1">
    <property type="nucleotide sequence ID" value="NZ_CP058554.1"/>
</dbReference>
<keyword evidence="2" id="KW-1185">Reference proteome</keyword>
<evidence type="ECO:0000313" key="2">
    <source>
        <dbReference type="Proteomes" id="UP000515240"/>
    </source>
</evidence>
<dbReference type="Proteomes" id="UP000515240">
    <property type="component" value="Chromosome"/>
</dbReference>
<name>A0A7G5EKL4_9BURK</name>
<gene>
    <name evidence="1" type="ORF">HS961_17805</name>
</gene>
<dbReference type="EMBL" id="CP058554">
    <property type="protein sequence ID" value="QMV74539.1"/>
    <property type="molecule type" value="Genomic_DNA"/>
</dbReference>
<accession>A0A7G5EKL4</accession>
<organism evidence="1 2">
    <name type="scientific">Comamonas piscis</name>
    <dbReference type="NCBI Taxonomy" id="1562974"/>
    <lineage>
        <taxon>Bacteria</taxon>
        <taxon>Pseudomonadati</taxon>
        <taxon>Pseudomonadota</taxon>
        <taxon>Betaproteobacteria</taxon>
        <taxon>Burkholderiales</taxon>
        <taxon>Comamonadaceae</taxon>
        <taxon>Comamonas</taxon>
    </lineage>
</organism>
<dbReference type="KEGG" id="cpis:HS961_17805"/>
<reference evidence="1 2" key="1">
    <citation type="journal article" date="2020" name="G3 (Bethesda)">
        <title>CeMbio - The Caenorhabditis elegans Microbiome Resource.</title>
        <authorList>
            <person name="Dirksen P."/>
            <person name="Assie A."/>
            <person name="Zimmermann J."/>
            <person name="Zhang F."/>
            <person name="Tietje A.M."/>
            <person name="Marsh S.A."/>
            <person name="Felix M.A."/>
            <person name="Shapira M."/>
            <person name="Kaleta C."/>
            <person name="Schulenburg H."/>
            <person name="Samuel B."/>
        </authorList>
    </citation>
    <scope>NUCLEOTIDE SEQUENCE [LARGE SCALE GENOMIC DNA]</scope>
    <source>
        <strain evidence="1 2">BIGb0172</strain>
    </source>
</reference>
<sequence>MYTPVYVYLSSEPFSKIKLRPTSHFGVYRTDPIKLVVNETTVATYQYVRLDRVFNKIFIYDIQLRRDVGSLGLGQFYDEQMGGRAKSGGDDNVSGL</sequence>
<proteinExistence type="predicted"/>